<organism evidence="2 3">
    <name type="scientific">Monilinia fructigena</name>
    <dbReference type="NCBI Taxonomy" id="38457"/>
    <lineage>
        <taxon>Eukaryota</taxon>
        <taxon>Fungi</taxon>
        <taxon>Dikarya</taxon>
        <taxon>Ascomycota</taxon>
        <taxon>Pezizomycotina</taxon>
        <taxon>Leotiomycetes</taxon>
        <taxon>Helotiales</taxon>
        <taxon>Sclerotiniaceae</taxon>
        <taxon>Monilinia</taxon>
    </lineage>
</organism>
<dbReference type="AlphaFoldDB" id="A0A395IK82"/>
<keyword evidence="3" id="KW-1185">Reference proteome</keyword>
<evidence type="ECO:0000313" key="2">
    <source>
        <dbReference type="EMBL" id="RAL60274.1"/>
    </source>
</evidence>
<feature type="compositionally biased region" description="Polar residues" evidence="1">
    <location>
        <begin position="22"/>
        <end position="31"/>
    </location>
</feature>
<feature type="compositionally biased region" description="Pro residues" evidence="1">
    <location>
        <begin position="200"/>
        <end position="216"/>
    </location>
</feature>
<comment type="caution">
    <text evidence="2">The sequence shown here is derived from an EMBL/GenBank/DDBJ whole genome shotgun (WGS) entry which is preliminary data.</text>
</comment>
<feature type="compositionally biased region" description="Low complexity" evidence="1">
    <location>
        <begin position="177"/>
        <end position="190"/>
    </location>
</feature>
<feature type="compositionally biased region" description="Basic and acidic residues" evidence="1">
    <location>
        <begin position="86"/>
        <end position="108"/>
    </location>
</feature>
<proteinExistence type="predicted"/>
<feature type="region of interest" description="Disordered" evidence="1">
    <location>
        <begin position="147"/>
        <end position="276"/>
    </location>
</feature>
<feature type="compositionally biased region" description="Low complexity" evidence="1">
    <location>
        <begin position="217"/>
        <end position="242"/>
    </location>
</feature>
<sequence length="276" mass="29751">MRPNQHPQPPPHSSSHHGPRANYNSSSNADPSTKKPAFKTGAAAPPNPKLSPFDWTANIEIFSEAEVQRRAAEKEKKDWNIVGKARGKEKEDAAQRREASWDYQDNSRARSQTLESLGHYFILFSSRAAALAYFHRTIDLHTLSRTYTPNSIALPPPIPNRNRPTSTLHTPPRTAKRSSATSPSSPPTRASRSDSSRSPTAPPSPRSSAPDPPLPSPSRARNPTPKTPSSSPSTSPPSGSHPGDSARSSTPTASDATCYGASPAKEPSCAWGRKPT</sequence>
<dbReference type="OrthoDB" id="5332316at2759"/>
<gene>
    <name evidence="2" type="ORF">DID88_000054</name>
</gene>
<name>A0A395IK82_9HELO</name>
<evidence type="ECO:0000313" key="3">
    <source>
        <dbReference type="Proteomes" id="UP000249056"/>
    </source>
</evidence>
<protein>
    <submittedName>
        <fullName evidence="2">Uncharacterized protein</fullName>
    </submittedName>
</protein>
<feature type="compositionally biased region" description="Polar residues" evidence="1">
    <location>
        <begin position="246"/>
        <end position="255"/>
    </location>
</feature>
<evidence type="ECO:0000256" key="1">
    <source>
        <dbReference type="SAM" id="MobiDB-lite"/>
    </source>
</evidence>
<reference evidence="2 3" key="1">
    <citation type="submission" date="2018-06" db="EMBL/GenBank/DDBJ databases">
        <title>Genome Sequence of the Brown Rot Fungal Pathogen Monilinia fructigena.</title>
        <authorList>
            <person name="Landi L."/>
            <person name="De Miccolis Angelini R.M."/>
            <person name="Pollastro S."/>
            <person name="Abate D."/>
            <person name="Faretra F."/>
            <person name="Romanazzi G."/>
        </authorList>
    </citation>
    <scope>NUCLEOTIDE SEQUENCE [LARGE SCALE GENOMIC DNA]</scope>
    <source>
        <strain evidence="2 3">Mfrg269</strain>
    </source>
</reference>
<dbReference type="EMBL" id="QKRW01000042">
    <property type="protein sequence ID" value="RAL60274.1"/>
    <property type="molecule type" value="Genomic_DNA"/>
</dbReference>
<feature type="region of interest" description="Disordered" evidence="1">
    <location>
        <begin position="70"/>
        <end position="108"/>
    </location>
</feature>
<feature type="region of interest" description="Disordered" evidence="1">
    <location>
        <begin position="1"/>
        <end position="52"/>
    </location>
</feature>
<feature type="compositionally biased region" description="Basic and acidic residues" evidence="1">
    <location>
        <begin position="70"/>
        <end position="79"/>
    </location>
</feature>
<accession>A0A395IK82</accession>
<feature type="compositionally biased region" description="Pro residues" evidence="1">
    <location>
        <begin position="1"/>
        <end position="12"/>
    </location>
</feature>
<dbReference type="Proteomes" id="UP000249056">
    <property type="component" value="Unassembled WGS sequence"/>
</dbReference>